<keyword evidence="3" id="KW-1185">Reference proteome</keyword>
<dbReference type="Gramene" id="scaffold_304136.1">
    <property type="protein sequence ID" value="scaffold_304136.1"/>
    <property type="gene ID" value="scaffold_304136.1"/>
</dbReference>
<evidence type="ECO:0000256" key="1">
    <source>
        <dbReference type="SAM" id="Phobius"/>
    </source>
</evidence>
<dbReference type="HOGENOM" id="CLU_3053058_0_0_1"/>
<keyword evidence="1" id="KW-1133">Transmembrane helix</keyword>
<gene>
    <name evidence="2" type="ORF">ARALYDRAFT_900166</name>
</gene>
<accession>D7LAE6</accession>
<dbReference type="AlphaFoldDB" id="D7LAE6"/>
<reference evidence="3" key="1">
    <citation type="journal article" date="2011" name="Nat. Genet.">
        <title>The Arabidopsis lyrata genome sequence and the basis of rapid genome size change.</title>
        <authorList>
            <person name="Hu T.T."/>
            <person name="Pattyn P."/>
            <person name="Bakker E.G."/>
            <person name="Cao J."/>
            <person name="Cheng J.-F."/>
            <person name="Clark R.M."/>
            <person name="Fahlgren N."/>
            <person name="Fawcett J.A."/>
            <person name="Grimwood J."/>
            <person name="Gundlach H."/>
            <person name="Haberer G."/>
            <person name="Hollister J.D."/>
            <person name="Ossowski S."/>
            <person name="Ottilar R.P."/>
            <person name="Salamov A.A."/>
            <person name="Schneeberger K."/>
            <person name="Spannagl M."/>
            <person name="Wang X."/>
            <person name="Yang L."/>
            <person name="Nasrallah M.E."/>
            <person name="Bergelson J."/>
            <person name="Carrington J.C."/>
            <person name="Gaut B.S."/>
            <person name="Schmutz J."/>
            <person name="Mayer K.F.X."/>
            <person name="Van de Peer Y."/>
            <person name="Grigoriev I.V."/>
            <person name="Nordborg M."/>
            <person name="Weigel D."/>
            <person name="Guo Y.-L."/>
        </authorList>
    </citation>
    <scope>NUCLEOTIDE SEQUENCE [LARGE SCALE GENOMIC DNA]</scope>
    <source>
        <strain evidence="3">cv. MN47</strain>
    </source>
</reference>
<protein>
    <submittedName>
        <fullName evidence="2">Predicted protein</fullName>
    </submittedName>
</protein>
<proteinExistence type="predicted"/>
<dbReference type="EMBL" id="GL348715">
    <property type="protein sequence ID" value="EFH60362.1"/>
    <property type="molecule type" value="Genomic_DNA"/>
</dbReference>
<keyword evidence="1" id="KW-0472">Membrane</keyword>
<sequence length="54" mass="6187">MEGDFKGVSKPATDSFNLPILTSFLSFQCNFYVTNLFLPIILLLNRLCHCQKFT</sequence>
<keyword evidence="1" id="KW-0812">Transmembrane</keyword>
<organism evidence="3">
    <name type="scientific">Arabidopsis lyrata subsp. lyrata</name>
    <name type="common">Lyre-leaved rock-cress</name>
    <dbReference type="NCBI Taxonomy" id="81972"/>
    <lineage>
        <taxon>Eukaryota</taxon>
        <taxon>Viridiplantae</taxon>
        <taxon>Streptophyta</taxon>
        <taxon>Embryophyta</taxon>
        <taxon>Tracheophyta</taxon>
        <taxon>Spermatophyta</taxon>
        <taxon>Magnoliopsida</taxon>
        <taxon>eudicotyledons</taxon>
        <taxon>Gunneridae</taxon>
        <taxon>Pentapetalae</taxon>
        <taxon>rosids</taxon>
        <taxon>malvids</taxon>
        <taxon>Brassicales</taxon>
        <taxon>Brassicaceae</taxon>
        <taxon>Camelineae</taxon>
        <taxon>Arabidopsis</taxon>
    </lineage>
</organism>
<feature type="transmembrane region" description="Helical" evidence="1">
    <location>
        <begin position="20"/>
        <end position="44"/>
    </location>
</feature>
<dbReference type="Proteomes" id="UP000008694">
    <property type="component" value="Unassembled WGS sequence"/>
</dbReference>
<evidence type="ECO:0000313" key="2">
    <source>
        <dbReference type="EMBL" id="EFH60362.1"/>
    </source>
</evidence>
<evidence type="ECO:0000313" key="3">
    <source>
        <dbReference type="Proteomes" id="UP000008694"/>
    </source>
</evidence>
<name>D7LAE6_ARALL</name>